<dbReference type="InterPro" id="IPR004365">
    <property type="entry name" value="NA-bd_OB_tRNA"/>
</dbReference>
<keyword evidence="14" id="KW-0046">Antibiotic resistance</keyword>
<dbReference type="GO" id="GO:0050071">
    <property type="term" value="F:phosphatidylglycerol lysyltransferase activity"/>
    <property type="evidence" value="ECO:0007669"/>
    <property type="project" value="UniProtKB-EC"/>
</dbReference>
<keyword evidence="7 20" id="KW-0812">Transmembrane</keyword>
<name>A0A7T0LJL1_9ACTO</name>
<dbReference type="GO" id="GO:0005524">
    <property type="term" value="F:ATP binding"/>
    <property type="evidence" value="ECO:0007669"/>
    <property type="project" value="UniProtKB-UniRule"/>
</dbReference>
<keyword evidence="6 22" id="KW-0808">Transferase</keyword>
<feature type="transmembrane region" description="Helical" evidence="20">
    <location>
        <begin position="157"/>
        <end position="176"/>
    </location>
</feature>
<evidence type="ECO:0000256" key="4">
    <source>
        <dbReference type="ARBA" id="ARBA00022475"/>
    </source>
</evidence>
<evidence type="ECO:0000256" key="15">
    <source>
        <dbReference type="ARBA" id="ARBA00023268"/>
    </source>
</evidence>
<keyword evidence="15" id="KW-0511">Multifunctional enzyme</keyword>
<dbReference type="AlphaFoldDB" id="A0A7T0LJL1"/>
<accession>A0A7T0LJL1</accession>
<dbReference type="NCBIfam" id="TIGR00499">
    <property type="entry name" value="lysS_bact"/>
    <property type="match status" value="1"/>
</dbReference>
<evidence type="ECO:0000256" key="3">
    <source>
        <dbReference type="ARBA" id="ARBA00009968"/>
    </source>
</evidence>
<evidence type="ECO:0000256" key="10">
    <source>
        <dbReference type="ARBA" id="ARBA00022840"/>
    </source>
</evidence>
<feature type="transmembrane region" description="Helical" evidence="20">
    <location>
        <begin position="118"/>
        <end position="136"/>
    </location>
</feature>
<keyword evidence="20" id="KW-0472">Membrane</keyword>
<dbReference type="InterPro" id="IPR031553">
    <property type="entry name" value="tRNA-synt_2_TM"/>
</dbReference>
<evidence type="ECO:0000259" key="21">
    <source>
        <dbReference type="PROSITE" id="PS50862"/>
    </source>
</evidence>
<keyword evidence="19" id="KW-0648">Protein biosynthesis</keyword>
<comment type="similarity">
    <text evidence="3">In the C-terminal section; belongs to the class-II aminoacyl-tRNA synthetase family.</text>
</comment>
<evidence type="ECO:0000256" key="18">
    <source>
        <dbReference type="ARBA" id="ARBA00048573"/>
    </source>
</evidence>
<dbReference type="Pfam" id="PF00152">
    <property type="entry name" value="tRNA-synt_2"/>
    <property type="match status" value="1"/>
</dbReference>
<comment type="similarity">
    <text evidence="19">Belongs to the class-II aminoacyl-tRNA synthetase family.</text>
</comment>
<evidence type="ECO:0000256" key="11">
    <source>
        <dbReference type="ARBA" id="ARBA00022989"/>
    </source>
</evidence>
<dbReference type="NCBIfam" id="NF001756">
    <property type="entry name" value="PRK00484.1"/>
    <property type="match status" value="1"/>
</dbReference>
<dbReference type="EC" id="6.1.1.6" evidence="19"/>
<evidence type="ECO:0000256" key="8">
    <source>
        <dbReference type="ARBA" id="ARBA00022723"/>
    </source>
</evidence>
<dbReference type="GO" id="GO:0006430">
    <property type="term" value="P:lysyl-tRNA aminoacylation"/>
    <property type="evidence" value="ECO:0007669"/>
    <property type="project" value="UniProtKB-UniRule"/>
</dbReference>
<dbReference type="Pfam" id="PF16995">
    <property type="entry name" value="tRNA-synt_2_TM"/>
    <property type="match status" value="1"/>
</dbReference>
<keyword evidence="22" id="KW-0012">Acyltransferase</keyword>
<evidence type="ECO:0000256" key="12">
    <source>
        <dbReference type="ARBA" id="ARBA00023098"/>
    </source>
</evidence>
<evidence type="ECO:0000256" key="2">
    <source>
        <dbReference type="ARBA" id="ARBA00005270"/>
    </source>
</evidence>
<dbReference type="Pfam" id="PF09924">
    <property type="entry name" value="LPG_synthase_C"/>
    <property type="match status" value="1"/>
</dbReference>
<gene>
    <name evidence="22" type="primary">lysX</name>
    <name evidence="19" type="synonym">lysS</name>
    <name evidence="22" type="ORF">ID810_09440</name>
</gene>
<feature type="transmembrane region" description="Helical" evidence="20">
    <location>
        <begin position="50"/>
        <end position="72"/>
    </location>
</feature>
<reference evidence="22 23" key="1">
    <citation type="submission" date="2020-11" db="EMBL/GenBank/DDBJ databases">
        <title>Actinomyces sp. ZJ750.</title>
        <authorList>
            <person name="Zhou J."/>
        </authorList>
    </citation>
    <scope>NUCLEOTIDE SEQUENCE [LARGE SCALE GENOMIC DNA]</scope>
    <source>
        <strain evidence="22 23">ZJ750</strain>
    </source>
</reference>
<evidence type="ECO:0000256" key="6">
    <source>
        <dbReference type="ARBA" id="ARBA00022679"/>
    </source>
</evidence>
<proteinExistence type="inferred from homology"/>
<dbReference type="PANTHER" id="PTHR42918:SF15">
    <property type="entry name" value="LYSINE--TRNA LIGASE, CHLOROPLASTIC_MITOCHONDRIAL"/>
    <property type="match status" value="1"/>
</dbReference>
<dbReference type="GO" id="GO:0000049">
    <property type="term" value="F:tRNA binding"/>
    <property type="evidence" value="ECO:0007669"/>
    <property type="project" value="TreeGrafter"/>
</dbReference>
<keyword evidence="19" id="KW-0460">Magnesium</keyword>
<dbReference type="RefSeq" id="WP_166856028.1">
    <property type="nucleotide sequence ID" value="NZ_CP063989.1"/>
</dbReference>
<keyword evidence="8 19" id="KW-0479">Metal-binding</keyword>
<keyword evidence="5 19" id="KW-0436">Ligase</keyword>
<feature type="binding site" evidence="19">
    <location>
        <position position="999"/>
    </location>
    <ligand>
        <name>Mg(2+)</name>
        <dbReference type="ChEBI" id="CHEBI:18420"/>
        <label>2</label>
    </ligand>
</feature>
<dbReference type="HAMAP" id="MF_00252">
    <property type="entry name" value="Lys_tRNA_synth_class2"/>
    <property type="match status" value="1"/>
</dbReference>
<comment type="subcellular location">
    <subcellularLocation>
        <location evidence="1">Cell membrane</location>
        <topology evidence="1">Multi-pass membrane protein</topology>
    </subcellularLocation>
    <subcellularLocation>
        <location evidence="19">Cytoplasm</location>
    </subcellularLocation>
</comment>
<evidence type="ECO:0000256" key="9">
    <source>
        <dbReference type="ARBA" id="ARBA00022741"/>
    </source>
</evidence>
<keyword evidence="4" id="KW-1003">Cell membrane</keyword>
<dbReference type="PRINTS" id="PR00982">
    <property type="entry name" value="TRNASYNTHLYS"/>
</dbReference>
<dbReference type="PANTHER" id="PTHR42918">
    <property type="entry name" value="LYSYL-TRNA SYNTHETASE"/>
    <property type="match status" value="1"/>
</dbReference>
<dbReference type="InterPro" id="IPR045864">
    <property type="entry name" value="aa-tRNA-synth_II/BPL/LPL"/>
</dbReference>
<dbReference type="InterPro" id="IPR006195">
    <property type="entry name" value="aa-tRNA-synth_II"/>
</dbReference>
<keyword evidence="12" id="KW-0443">Lipid metabolism</keyword>
<feature type="domain" description="Aminoacyl-transfer RNA synthetases class-II family profile" evidence="21">
    <location>
        <begin position="761"/>
        <end position="1079"/>
    </location>
</feature>
<evidence type="ECO:0000256" key="7">
    <source>
        <dbReference type="ARBA" id="ARBA00022692"/>
    </source>
</evidence>
<keyword evidence="10 19" id="KW-0067">ATP-binding</keyword>
<keyword evidence="19" id="KW-0963">Cytoplasm</keyword>
<dbReference type="Pfam" id="PF01336">
    <property type="entry name" value="tRNA_anti-codon"/>
    <property type="match status" value="1"/>
</dbReference>
<dbReference type="GO" id="GO:0004824">
    <property type="term" value="F:lysine-tRNA ligase activity"/>
    <property type="evidence" value="ECO:0007669"/>
    <property type="project" value="UniProtKB-UniRule"/>
</dbReference>
<feature type="binding site" evidence="19">
    <location>
        <position position="999"/>
    </location>
    <ligand>
        <name>Mg(2+)</name>
        <dbReference type="ChEBI" id="CHEBI:18420"/>
        <label>1</label>
    </ligand>
</feature>
<feature type="transmembrane region" description="Helical" evidence="20">
    <location>
        <begin position="20"/>
        <end position="38"/>
    </location>
</feature>
<evidence type="ECO:0000256" key="20">
    <source>
        <dbReference type="SAM" id="Phobius"/>
    </source>
</evidence>
<evidence type="ECO:0000256" key="17">
    <source>
        <dbReference type="ARBA" id="ARBA00047540"/>
    </source>
</evidence>
<dbReference type="GO" id="GO:0006629">
    <property type="term" value="P:lipid metabolic process"/>
    <property type="evidence" value="ECO:0007669"/>
    <property type="project" value="UniProtKB-KW"/>
</dbReference>
<comment type="similarity">
    <text evidence="2">In the N-terminal section; belongs to the LPG synthetase family.</text>
</comment>
<evidence type="ECO:0000313" key="23">
    <source>
        <dbReference type="Proteomes" id="UP000594637"/>
    </source>
</evidence>
<evidence type="ECO:0000256" key="1">
    <source>
        <dbReference type="ARBA" id="ARBA00004651"/>
    </source>
</evidence>
<dbReference type="Gene3D" id="2.40.50.140">
    <property type="entry name" value="Nucleic acid-binding proteins"/>
    <property type="match status" value="1"/>
</dbReference>
<sequence length="1081" mass="117310">MPHPRSPRPRTAGATRSSILLPRAVMTVGVVALLSTFLDSVPGLSGFINFVLIWFVPLPVLDWFTAVVILILGSALSRRIRVAWVATTVLAVLSIVLFVTADVSLMLLREEGVTNLDLLALGFNALTLVLLVVLLLRDRSSYRVRMRPGNLRRALTVTTLGVGASTALAALAVLVTHPSALTHLFLAGDPHPLVEIIQQFPDVAFSLFGLGWALSFLAGLATLMRSQRLAARMSVDEEERVRTLLAAHPQDSLGYFATRRDKSVLLTERGAVAYRPSLGVALVSGDPMGDPATWPATVAAFCRHCTSYGLTPAVIGASEAGARAWVQAGMHALHIGDEAVLRPARFRLNDLTEVRQAVRHASGAGYTARVRRHRSIPAEELAELSTLATTWLNGEAERGFSMALGRGLDDPSDGQCVLVEALFPDGDERGQVAALLSFVPWGATGLSLDVMRRHPDADHGVTELMVSTLMAEAAALSVTQVSLNFAVFRDIFDQGARLGAGPLQRARRQVLMAASRWWQLESLYRSNSRYEPDWVPRLLCYPDGGDLVRVSAVVAVAEGFLRPPSLFSGQDSSQPRLSEEDSARMLALTRAVAEPQPAARLPHEVRARAASRERMLSQGLTPYPASTTVTAGCAQALDGGGERTIAGRVVGLRDHGGVLFADLRDWGGEVQVLLERDAAPQALTDFQRLVRVGDQVAVTGVPGTSRTGTASLVASGWTMTAKALRPLPDKHRGLTDPETLVRQRHLALITSPRQRHLVETRSRAVQAVRSRLLDRGYLEVETPILQPVHGGANARPFRTHINAYDLDLYLRIAPELYLKRLVVGGMDRVFEIGRSFRNEGADSTHNPEFTMLEAYQAYADYEVMKTVVQDLVVSAAHEALGTTVVRGTVGGTEHEVDLARPWRTVSVCDAVSQGLGEQVTTSTPTAVLRSHAERLGLRHDPSWGWGTLVQELYEHLAESSTAQPTFFSDFPAQTSPLTRPHRQDPVLAERWDLIVFGSEVATAYSELVDPVIQRERLTAQSLAAASGDAEAMELDEAFLEALEHGMAPSGGLGVGMDRLVMMLTGASIRETIAFPLVRPSR</sequence>
<evidence type="ECO:0000256" key="13">
    <source>
        <dbReference type="ARBA" id="ARBA00023146"/>
    </source>
</evidence>
<dbReference type="Gene3D" id="3.30.930.10">
    <property type="entry name" value="Bira Bifunctional Protein, Domain 2"/>
    <property type="match status" value="1"/>
</dbReference>
<feature type="binding site" evidence="19">
    <location>
        <position position="992"/>
    </location>
    <ligand>
        <name>Mg(2+)</name>
        <dbReference type="ChEBI" id="CHEBI:18420"/>
        <label>1</label>
    </ligand>
</feature>
<comment type="catalytic activity">
    <reaction evidence="17">
        <text>L-lysyl-tRNA(Lys) + a 1,2-diacyl-sn-glycero-3-phospho-(1'-sn-glycerol) = a 1,2-diacyl-sn-glycero-3-phospho-1'-(3'-O-L-lysyl)-sn-glycerol + tRNA(Lys)</text>
        <dbReference type="Rhea" id="RHEA:10668"/>
        <dbReference type="Rhea" id="RHEA-COMP:9696"/>
        <dbReference type="Rhea" id="RHEA-COMP:9697"/>
        <dbReference type="ChEBI" id="CHEBI:64716"/>
        <dbReference type="ChEBI" id="CHEBI:75792"/>
        <dbReference type="ChEBI" id="CHEBI:78442"/>
        <dbReference type="ChEBI" id="CHEBI:78529"/>
        <dbReference type="EC" id="2.3.2.3"/>
    </reaction>
</comment>
<comment type="subunit">
    <text evidence="19">Homodimer.</text>
</comment>
<comment type="function">
    <text evidence="16">Catalyzes the production of L-lysyl-tRNA(Lys)transfer and the transfer of a lysyl group from L-lysyl-tRNA(Lys) to membrane-bound phosphatidylglycerol (PG), which produces lysylphosphatidylglycerol (LPG), one of the components of the bacterial membrane with a positive net charge. LPG synthesis contributes to the resistance to cationic antimicrobial peptides (CAMPs) and likely protects M.tuberculosis against the CAMPs produced by competiting microorganisms (bacteriocins). In fact, the modification of anionic phosphatidylglycerol with positively charged L-lysine results in repulsion of the peptides.</text>
</comment>
<dbReference type="GO" id="GO:0046677">
    <property type="term" value="P:response to antibiotic"/>
    <property type="evidence" value="ECO:0007669"/>
    <property type="project" value="UniProtKB-KW"/>
</dbReference>
<dbReference type="InterPro" id="IPR012340">
    <property type="entry name" value="NA-bd_OB-fold"/>
</dbReference>
<evidence type="ECO:0000256" key="19">
    <source>
        <dbReference type="HAMAP-Rule" id="MF_00252"/>
    </source>
</evidence>
<evidence type="ECO:0000256" key="14">
    <source>
        <dbReference type="ARBA" id="ARBA00023251"/>
    </source>
</evidence>
<evidence type="ECO:0000256" key="5">
    <source>
        <dbReference type="ARBA" id="ARBA00022598"/>
    </source>
</evidence>
<dbReference type="Proteomes" id="UP000594637">
    <property type="component" value="Chromosome"/>
</dbReference>
<dbReference type="EMBL" id="CP063989">
    <property type="protein sequence ID" value="QPL04957.1"/>
    <property type="molecule type" value="Genomic_DNA"/>
</dbReference>
<dbReference type="SUPFAM" id="SSF55681">
    <property type="entry name" value="Class II aaRS and biotin synthetases"/>
    <property type="match status" value="1"/>
</dbReference>
<organism evidence="22 23">
    <name type="scientific">Actinomyces respiraculi</name>
    <dbReference type="NCBI Taxonomy" id="2744574"/>
    <lineage>
        <taxon>Bacteria</taxon>
        <taxon>Bacillati</taxon>
        <taxon>Actinomycetota</taxon>
        <taxon>Actinomycetes</taxon>
        <taxon>Actinomycetales</taxon>
        <taxon>Actinomycetaceae</taxon>
        <taxon>Actinomyces</taxon>
    </lineage>
</organism>
<keyword evidence="23" id="KW-1185">Reference proteome</keyword>
<dbReference type="GO" id="GO:0000287">
    <property type="term" value="F:magnesium ion binding"/>
    <property type="evidence" value="ECO:0007669"/>
    <property type="project" value="UniProtKB-UniRule"/>
</dbReference>
<dbReference type="CDD" id="cd04322">
    <property type="entry name" value="LysRS_N"/>
    <property type="match status" value="1"/>
</dbReference>
<comment type="catalytic activity">
    <reaction evidence="18 19">
        <text>tRNA(Lys) + L-lysine + ATP = L-lysyl-tRNA(Lys) + AMP + diphosphate</text>
        <dbReference type="Rhea" id="RHEA:20792"/>
        <dbReference type="Rhea" id="RHEA-COMP:9696"/>
        <dbReference type="Rhea" id="RHEA-COMP:9697"/>
        <dbReference type="ChEBI" id="CHEBI:30616"/>
        <dbReference type="ChEBI" id="CHEBI:32551"/>
        <dbReference type="ChEBI" id="CHEBI:33019"/>
        <dbReference type="ChEBI" id="CHEBI:78442"/>
        <dbReference type="ChEBI" id="CHEBI:78529"/>
        <dbReference type="ChEBI" id="CHEBI:456215"/>
        <dbReference type="EC" id="6.1.1.6"/>
    </reaction>
</comment>
<dbReference type="PROSITE" id="PS50862">
    <property type="entry name" value="AA_TRNA_LIGASE_II"/>
    <property type="match status" value="1"/>
</dbReference>
<evidence type="ECO:0000313" key="22">
    <source>
        <dbReference type="EMBL" id="QPL04957.1"/>
    </source>
</evidence>
<dbReference type="InterPro" id="IPR002313">
    <property type="entry name" value="Lys-tRNA-ligase_II"/>
</dbReference>
<dbReference type="GO" id="GO:0005886">
    <property type="term" value="C:plasma membrane"/>
    <property type="evidence" value="ECO:0007669"/>
    <property type="project" value="UniProtKB-SubCell"/>
</dbReference>
<dbReference type="InterPro" id="IPR018149">
    <property type="entry name" value="Lys-tRNA-synth_II_C"/>
</dbReference>
<feature type="transmembrane region" description="Helical" evidence="20">
    <location>
        <begin position="84"/>
        <end position="106"/>
    </location>
</feature>
<dbReference type="NCBIfam" id="NF002821">
    <property type="entry name" value="PRK02983.1"/>
    <property type="match status" value="1"/>
</dbReference>
<evidence type="ECO:0000256" key="16">
    <source>
        <dbReference type="ARBA" id="ARBA00024681"/>
    </source>
</evidence>
<keyword evidence="13 19" id="KW-0030">Aminoacyl-tRNA synthetase</keyword>
<dbReference type="SUPFAM" id="SSF50249">
    <property type="entry name" value="Nucleic acid-binding proteins"/>
    <property type="match status" value="1"/>
</dbReference>
<dbReference type="InterPro" id="IPR044136">
    <property type="entry name" value="Lys-tRNA-ligase_II_N"/>
</dbReference>
<protein>
    <recommendedName>
        <fullName evidence="19">Lysine--tRNA ligase</fullName>
        <ecNumber evidence="19">6.1.1.6</ecNumber>
    </recommendedName>
    <alternativeName>
        <fullName evidence="19">Lysyl-tRNA synthetase</fullName>
        <shortName evidence="19">LysRS</shortName>
    </alternativeName>
</protein>
<dbReference type="InterPro" id="IPR004364">
    <property type="entry name" value="Aa-tRNA-synt_II"/>
</dbReference>
<keyword evidence="11 20" id="KW-1133">Transmembrane helix</keyword>
<comment type="cofactor">
    <cofactor evidence="19">
        <name>Mg(2+)</name>
        <dbReference type="ChEBI" id="CHEBI:18420"/>
    </cofactor>
    <text evidence="19">Binds 3 Mg(2+) ions per subunit.</text>
</comment>
<dbReference type="KEGG" id="arep:ID810_09440"/>
<dbReference type="GO" id="GO:0005829">
    <property type="term" value="C:cytosol"/>
    <property type="evidence" value="ECO:0007669"/>
    <property type="project" value="TreeGrafter"/>
</dbReference>
<dbReference type="InterPro" id="IPR024320">
    <property type="entry name" value="LPG_synthase_C"/>
</dbReference>
<keyword evidence="9 19" id="KW-0547">Nucleotide-binding</keyword>